<dbReference type="EMBL" id="RDBE01000006">
    <property type="protein sequence ID" value="RLV49910.1"/>
    <property type="molecule type" value="Genomic_DNA"/>
</dbReference>
<dbReference type="AlphaFoldDB" id="A0A3L8P3G2"/>
<name>A0A3L8P3G2_9ACTN</name>
<gene>
    <name evidence="1" type="ORF">D9V37_08495</name>
</gene>
<evidence type="ECO:0000313" key="2">
    <source>
        <dbReference type="Proteomes" id="UP000281708"/>
    </source>
</evidence>
<reference evidence="1 2" key="1">
    <citation type="submission" date="2018-10" db="EMBL/GenBank/DDBJ databases">
        <title>Marmoricola sp. 4Q3S-7 whole genome shotgun sequence.</title>
        <authorList>
            <person name="Li F."/>
        </authorList>
    </citation>
    <scope>NUCLEOTIDE SEQUENCE [LARGE SCALE GENOMIC DNA]</scope>
    <source>
        <strain evidence="1 2">4Q3S-7</strain>
    </source>
</reference>
<dbReference type="NCBIfam" id="TIGR03089">
    <property type="entry name" value="TIGR03089 family protein"/>
    <property type="match status" value="1"/>
</dbReference>
<dbReference type="OrthoDB" id="3396763at2"/>
<dbReference type="Proteomes" id="UP000281708">
    <property type="component" value="Unassembled WGS sequence"/>
</dbReference>
<accession>A0A3L8P3G2</accession>
<dbReference type="InterPro" id="IPR017523">
    <property type="entry name" value="Rv3268"/>
</dbReference>
<dbReference type="SUPFAM" id="SSF56801">
    <property type="entry name" value="Acetyl-CoA synthetase-like"/>
    <property type="match status" value="1"/>
</dbReference>
<organism evidence="1 2">
    <name type="scientific">Nocardioides mangrovicus</name>
    <dbReference type="NCBI Taxonomy" id="2478913"/>
    <lineage>
        <taxon>Bacteria</taxon>
        <taxon>Bacillati</taxon>
        <taxon>Actinomycetota</taxon>
        <taxon>Actinomycetes</taxon>
        <taxon>Propionibacteriales</taxon>
        <taxon>Nocardioidaceae</taxon>
        <taxon>Nocardioides</taxon>
    </lineage>
</organism>
<keyword evidence="2" id="KW-1185">Reference proteome</keyword>
<protein>
    <submittedName>
        <fullName evidence="1">TIGR03089 family protein</fullName>
    </submittedName>
</protein>
<sequence>MPSFADVLQRRLRTDPGQPLVTFYDEATGERTELSVTTYANWVAKTAGVLVDDLGLDAGDAIGLELPPHWLVPVFEGAALTVGLTLDDAAGTVVGTTPEATLFCALLPFAVPAREPVATLDFGTLWPSQPDVFLGVADATPLEVASEAGRVLGDPGRFLGLLAGGGSLVIVVHADDERTEAIRAAERAG</sequence>
<comment type="caution">
    <text evidence="1">The sequence shown here is derived from an EMBL/GenBank/DDBJ whole genome shotgun (WGS) entry which is preliminary data.</text>
</comment>
<evidence type="ECO:0000313" key="1">
    <source>
        <dbReference type="EMBL" id="RLV49910.1"/>
    </source>
</evidence>
<proteinExistence type="predicted"/>
<dbReference type="RefSeq" id="WP_121805674.1">
    <property type="nucleotide sequence ID" value="NZ_RDBE01000006.1"/>
</dbReference>